<dbReference type="SMART" id="SM00563">
    <property type="entry name" value="PlsC"/>
    <property type="match status" value="1"/>
</dbReference>
<gene>
    <name evidence="4" type="ORF">LUCI_5094</name>
</gene>
<dbReference type="GO" id="GO:0006654">
    <property type="term" value="P:phosphatidic acid biosynthetic process"/>
    <property type="evidence" value="ECO:0007669"/>
    <property type="project" value="TreeGrafter"/>
</dbReference>
<dbReference type="PANTHER" id="PTHR10434">
    <property type="entry name" value="1-ACYL-SN-GLYCEROL-3-PHOSPHATE ACYLTRANSFERASE"/>
    <property type="match status" value="1"/>
</dbReference>
<keyword evidence="1 4" id="KW-0808">Transferase</keyword>
<evidence type="ECO:0000256" key="1">
    <source>
        <dbReference type="ARBA" id="ARBA00022679"/>
    </source>
</evidence>
<dbReference type="Pfam" id="PF01553">
    <property type="entry name" value="Acyltransferase"/>
    <property type="match status" value="1"/>
</dbReference>
<dbReference type="GO" id="GO:0003841">
    <property type="term" value="F:1-acylglycerol-3-phosphate O-acyltransferase activity"/>
    <property type="evidence" value="ECO:0007669"/>
    <property type="project" value="TreeGrafter"/>
</dbReference>
<dbReference type="Proteomes" id="UP000277811">
    <property type="component" value="Unassembled WGS sequence"/>
</dbReference>
<keyword evidence="5" id="KW-1185">Reference proteome</keyword>
<sequence length="397" mass="45003">MKRKLLGLLQIAAAYLIVYWISGRSGLRVDRSGIKGLKPPFIVLGNHTSNLDPALVQLALGLHPCRFLTTNFYFRLPIIGKLLRLFGAIPKIQFLPDIRSTRGALAALARGESVGIFPEGRRSVDGSCCPIPDSIARFIKKANVPVVAVKTNGGYFVWPRWSSFWRSGRLESVAKLLLTTADLSVMDTAQIQAVVCRAMDYNDYDWNRQAKTRYPHRRGAEGLHRILHQCPRCLAERAMRSRENRLYCSACGNTALYDATGFLRPLDENCVIWEDTVQWAAWQRENLLAQLQAENFQLQAAVKELRVADPFYGPYRRCGSGQVTLRPAGLYFHGSVDGQPTDLFFPIERLPAISTEFGYDFEICDDQHAWWVFLVEEQQTVRLETAISLLYRLKKDC</sequence>
<dbReference type="PANTHER" id="PTHR10434:SF11">
    <property type="entry name" value="1-ACYL-SN-GLYCEROL-3-PHOSPHATE ACYLTRANSFERASE"/>
    <property type="match status" value="1"/>
</dbReference>
<dbReference type="EMBL" id="UPPP01000134">
    <property type="protein sequence ID" value="VBB09796.1"/>
    <property type="molecule type" value="Genomic_DNA"/>
</dbReference>
<dbReference type="InterPro" id="IPR002123">
    <property type="entry name" value="Plipid/glycerol_acylTrfase"/>
</dbReference>
<feature type="domain" description="Phospholipid/glycerol acyltransferase" evidence="3">
    <location>
        <begin position="41"/>
        <end position="154"/>
    </location>
</feature>
<name>A0A498RAM9_9FIRM</name>
<protein>
    <submittedName>
        <fullName evidence="4">Phospholipid/glycerol acyltransferase</fullName>
    </submittedName>
</protein>
<proteinExistence type="predicted"/>
<dbReference type="RefSeq" id="WP_122630651.1">
    <property type="nucleotide sequence ID" value="NZ_UPPP01000134.1"/>
</dbReference>
<dbReference type="CDD" id="cd07989">
    <property type="entry name" value="LPLAT_AGPAT-like"/>
    <property type="match status" value="1"/>
</dbReference>
<reference evidence="4 5" key="1">
    <citation type="submission" date="2018-06" db="EMBL/GenBank/DDBJ databases">
        <authorList>
            <person name="Strepis N."/>
        </authorList>
    </citation>
    <scope>NUCLEOTIDE SEQUENCE [LARGE SCALE GENOMIC DNA]</scope>
    <source>
        <strain evidence="4">LUCI</strain>
    </source>
</reference>
<evidence type="ECO:0000313" key="5">
    <source>
        <dbReference type="Proteomes" id="UP000277811"/>
    </source>
</evidence>
<accession>A0A498RAM9</accession>
<dbReference type="AlphaFoldDB" id="A0A498RAM9"/>
<evidence type="ECO:0000256" key="2">
    <source>
        <dbReference type="ARBA" id="ARBA00023315"/>
    </source>
</evidence>
<dbReference type="SUPFAM" id="SSF69593">
    <property type="entry name" value="Glycerol-3-phosphate (1)-acyltransferase"/>
    <property type="match status" value="1"/>
</dbReference>
<evidence type="ECO:0000313" key="4">
    <source>
        <dbReference type="EMBL" id="VBB09796.1"/>
    </source>
</evidence>
<keyword evidence="2 4" id="KW-0012">Acyltransferase</keyword>
<evidence type="ECO:0000259" key="3">
    <source>
        <dbReference type="SMART" id="SM00563"/>
    </source>
</evidence>
<dbReference type="OrthoDB" id="9803035at2"/>
<organism evidence="4 5">
    <name type="scientific">Lucifera butyrica</name>
    <dbReference type="NCBI Taxonomy" id="1351585"/>
    <lineage>
        <taxon>Bacteria</taxon>
        <taxon>Bacillati</taxon>
        <taxon>Bacillota</taxon>
        <taxon>Negativicutes</taxon>
        <taxon>Veillonellales</taxon>
        <taxon>Veillonellaceae</taxon>
        <taxon>Lucifera</taxon>
    </lineage>
</organism>